<keyword evidence="1" id="KW-0812">Transmembrane</keyword>
<accession>A0ABM0NY81</accession>
<keyword evidence="1" id="KW-1133">Transmembrane helix</keyword>
<evidence type="ECO:0000313" key="2">
    <source>
        <dbReference type="Proteomes" id="UP000694861"/>
    </source>
</evidence>
<dbReference type="Proteomes" id="UP000694861">
    <property type="component" value="Linkage group LG5"/>
</dbReference>
<reference evidence="3" key="2">
    <citation type="submission" date="2025-08" db="UniProtKB">
        <authorList>
            <consortium name="RefSeq"/>
        </authorList>
    </citation>
    <scope>IDENTIFICATION</scope>
</reference>
<evidence type="ECO:0000313" key="3">
    <source>
        <dbReference type="RefSeq" id="XP_008231589.1"/>
    </source>
</evidence>
<proteinExistence type="predicted"/>
<dbReference type="RefSeq" id="XP_008231589.1">
    <property type="nucleotide sequence ID" value="XM_008233367.2"/>
</dbReference>
<gene>
    <name evidence="3" type="primary">LOC103330759</name>
</gene>
<feature type="transmembrane region" description="Helical" evidence="1">
    <location>
        <begin position="106"/>
        <end position="128"/>
    </location>
</feature>
<reference evidence="2" key="1">
    <citation type="journal article" date="2012" name="Nat. Commun.">
        <title>The genome of Prunus mume.</title>
        <authorList>
            <person name="Zhang Q."/>
            <person name="Chen W."/>
            <person name="Sun L."/>
            <person name="Zhao F."/>
            <person name="Huang B."/>
            <person name="Yang W."/>
            <person name="Tao Y."/>
            <person name="Wang J."/>
            <person name="Yuan Z."/>
            <person name="Fan G."/>
            <person name="Xing Z."/>
            <person name="Han C."/>
            <person name="Pan H."/>
            <person name="Zhong X."/>
            <person name="Shi W."/>
            <person name="Liang X."/>
            <person name="Du D."/>
            <person name="Sun F."/>
            <person name="Xu Z."/>
            <person name="Hao R."/>
            <person name="Lv T."/>
            <person name="Lv Y."/>
            <person name="Zheng Z."/>
            <person name="Sun M."/>
            <person name="Luo L."/>
            <person name="Cai M."/>
            <person name="Gao Y."/>
            <person name="Wang J."/>
            <person name="Yin Y."/>
            <person name="Xu X."/>
            <person name="Cheng T."/>
            <person name="Wang J."/>
        </authorList>
    </citation>
    <scope>NUCLEOTIDE SEQUENCE [LARGE SCALE GENOMIC DNA]</scope>
</reference>
<sequence>MPRSLALTAVSIPLLHNPGCYEFSYLSNSWVSLTKLSHISLNHKNQFQRFSLVNGNDNVNGYGLSDAESFSAKSQGAIGNSDSGEGVPVTSNEILKKLRRYGISGLLSYGLLNTAYYLTTFLLVWFYVAPAPGKMGYVPAVQRFLKIMAMVWAGSQVTKLVRAGGALALAPLVDRGLSWFSVKFHFESQGKVTMNFKNSIICSDYKHQSHFIPISRLSPQLLEFASDLPSFYFLL</sequence>
<dbReference type="PANTHER" id="PTHR34370:SF2">
    <property type="entry name" value="GAG-POL POLYPROTEIN_RETROTRANSPOSON"/>
    <property type="match status" value="1"/>
</dbReference>
<keyword evidence="2" id="KW-1185">Reference proteome</keyword>
<organism evidence="2 3">
    <name type="scientific">Prunus mume</name>
    <name type="common">Japanese apricot</name>
    <name type="synonym">Armeniaca mume</name>
    <dbReference type="NCBI Taxonomy" id="102107"/>
    <lineage>
        <taxon>Eukaryota</taxon>
        <taxon>Viridiplantae</taxon>
        <taxon>Streptophyta</taxon>
        <taxon>Embryophyta</taxon>
        <taxon>Tracheophyta</taxon>
        <taxon>Spermatophyta</taxon>
        <taxon>Magnoliopsida</taxon>
        <taxon>eudicotyledons</taxon>
        <taxon>Gunneridae</taxon>
        <taxon>Pentapetalae</taxon>
        <taxon>rosids</taxon>
        <taxon>fabids</taxon>
        <taxon>Rosales</taxon>
        <taxon>Rosaceae</taxon>
        <taxon>Amygdaloideae</taxon>
        <taxon>Amygdaleae</taxon>
        <taxon>Prunus</taxon>
    </lineage>
</organism>
<dbReference type="PANTHER" id="PTHR34370">
    <property type="entry name" value="OS04G0600100 PROTEIN"/>
    <property type="match status" value="1"/>
</dbReference>
<protein>
    <submittedName>
        <fullName evidence="3">Uncharacterized protein LOC103330759 isoform X1</fullName>
    </submittedName>
</protein>
<dbReference type="GeneID" id="103330759"/>
<keyword evidence="1" id="KW-0472">Membrane</keyword>
<evidence type="ECO:0000256" key="1">
    <source>
        <dbReference type="SAM" id="Phobius"/>
    </source>
</evidence>
<name>A0ABM0NY81_PRUMU</name>